<dbReference type="EMBL" id="JALNTZ010003684">
    <property type="protein sequence ID" value="KAJ3616243.1"/>
    <property type="molecule type" value="Genomic_DNA"/>
</dbReference>
<evidence type="ECO:0000256" key="2">
    <source>
        <dbReference type="ARBA" id="ARBA00022737"/>
    </source>
</evidence>
<evidence type="ECO:0000256" key="3">
    <source>
        <dbReference type="SAM" id="MobiDB-lite"/>
    </source>
</evidence>
<evidence type="ECO:0000256" key="1">
    <source>
        <dbReference type="ARBA" id="ARBA00022574"/>
    </source>
</evidence>
<dbReference type="InterPro" id="IPR045151">
    <property type="entry name" value="DCAF8"/>
</dbReference>
<keyword evidence="5" id="KW-1185">Reference proteome</keyword>
<dbReference type="Proteomes" id="UP001168821">
    <property type="component" value="Unassembled WGS sequence"/>
</dbReference>
<dbReference type="GO" id="GO:0080008">
    <property type="term" value="C:Cul4-RING E3 ubiquitin ligase complex"/>
    <property type="evidence" value="ECO:0007669"/>
    <property type="project" value="TreeGrafter"/>
</dbReference>
<evidence type="ECO:0000313" key="4">
    <source>
        <dbReference type="EMBL" id="KAJ3616243.1"/>
    </source>
</evidence>
<dbReference type="GO" id="GO:0045717">
    <property type="term" value="P:negative regulation of fatty acid biosynthetic process"/>
    <property type="evidence" value="ECO:0007669"/>
    <property type="project" value="TreeGrafter"/>
</dbReference>
<comment type="caution">
    <text evidence="4">The sequence shown here is derived from an EMBL/GenBank/DDBJ whole genome shotgun (WGS) entry which is preliminary data.</text>
</comment>
<feature type="region of interest" description="Disordered" evidence="3">
    <location>
        <begin position="1"/>
        <end position="77"/>
    </location>
</feature>
<dbReference type="PANTHER" id="PTHR15574:SF40">
    <property type="entry name" value="WD AND TETRATRICOPEPTIDE REPEATS PROTEIN 1"/>
    <property type="match status" value="1"/>
</dbReference>
<feature type="compositionally biased region" description="Polar residues" evidence="3">
    <location>
        <begin position="51"/>
        <end position="63"/>
    </location>
</feature>
<keyword evidence="2" id="KW-0677">Repeat</keyword>
<dbReference type="PANTHER" id="PTHR15574">
    <property type="entry name" value="WD REPEAT DOMAIN-CONTAINING FAMILY"/>
    <property type="match status" value="1"/>
</dbReference>
<dbReference type="GO" id="GO:0005737">
    <property type="term" value="C:cytoplasm"/>
    <property type="evidence" value="ECO:0007669"/>
    <property type="project" value="TreeGrafter"/>
</dbReference>
<protein>
    <submittedName>
        <fullName evidence="4">Uncharacterized protein</fullName>
    </submittedName>
</protein>
<dbReference type="AlphaFoldDB" id="A0AA38LYM3"/>
<evidence type="ECO:0000313" key="5">
    <source>
        <dbReference type="Proteomes" id="UP001168821"/>
    </source>
</evidence>
<sequence length="169" mass="18572">MKKCLLSSREKREGKHKQSVDRSVNLKSAGRGANPKKRSAASLSPVHQRDSSATASCAKTENITSDDEENSVKADEEEHIDNTIARLAGALSGVLSLLPKARWRLAPSNRITLLRVMSRYFGHCNVDTDIKQAVFYGSCIMGGSDDGRMFMWDKVSAMPPSLYACILLL</sequence>
<reference evidence="4" key="1">
    <citation type="journal article" date="2023" name="G3 (Bethesda)">
        <title>Whole genome assemblies of Zophobas morio and Tenebrio molitor.</title>
        <authorList>
            <person name="Kaur S."/>
            <person name="Stinson S.A."/>
            <person name="diCenzo G.C."/>
        </authorList>
    </citation>
    <scope>NUCLEOTIDE SEQUENCE</scope>
    <source>
        <strain evidence="4">QUZm001</strain>
    </source>
</reference>
<organism evidence="4 5">
    <name type="scientific">Zophobas morio</name>
    <dbReference type="NCBI Taxonomy" id="2755281"/>
    <lineage>
        <taxon>Eukaryota</taxon>
        <taxon>Metazoa</taxon>
        <taxon>Ecdysozoa</taxon>
        <taxon>Arthropoda</taxon>
        <taxon>Hexapoda</taxon>
        <taxon>Insecta</taxon>
        <taxon>Pterygota</taxon>
        <taxon>Neoptera</taxon>
        <taxon>Endopterygota</taxon>
        <taxon>Coleoptera</taxon>
        <taxon>Polyphaga</taxon>
        <taxon>Cucujiformia</taxon>
        <taxon>Tenebrionidae</taxon>
        <taxon>Zophobas</taxon>
    </lineage>
</organism>
<gene>
    <name evidence="4" type="ORF">Zmor_011968</name>
</gene>
<proteinExistence type="predicted"/>
<feature type="compositionally biased region" description="Basic and acidic residues" evidence="3">
    <location>
        <begin position="8"/>
        <end position="20"/>
    </location>
</feature>
<accession>A0AA38LYM3</accession>
<keyword evidence="1" id="KW-0853">WD repeat</keyword>
<name>A0AA38LYM3_9CUCU</name>